<dbReference type="RefSeq" id="WP_147556088.1">
    <property type="nucleotide sequence ID" value="NZ_VOWJ01000033.1"/>
</dbReference>
<dbReference type="EMBL" id="VOWJ01000033">
    <property type="protein sequence ID" value="TXE85809.1"/>
    <property type="molecule type" value="Genomic_DNA"/>
</dbReference>
<proteinExistence type="predicted"/>
<dbReference type="SUPFAM" id="SSF52980">
    <property type="entry name" value="Restriction endonuclease-like"/>
    <property type="match status" value="1"/>
</dbReference>
<protein>
    <submittedName>
        <fullName evidence="1">Uncharacterized protein</fullName>
    </submittedName>
</protein>
<evidence type="ECO:0000313" key="1">
    <source>
        <dbReference type="EMBL" id="TXE85809.1"/>
    </source>
</evidence>
<dbReference type="Proteomes" id="UP000321629">
    <property type="component" value="Unassembled WGS sequence"/>
</dbReference>
<dbReference type="InterPro" id="IPR038365">
    <property type="entry name" value="EcoRII_C_sf"/>
</dbReference>
<dbReference type="InterPro" id="IPR011335">
    <property type="entry name" value="Restrct_endonuc-II-like"/>
</dbReference>
<reference evidence="1 2" key="1">
    <citation type="submission" date="2019-07" db="EMBL/GenBank/DDBJ databases">
        <title>Rapid identification of Enteric Bacteria from Whole Genome Sequences (WGS) using Average Nucleotide Identity (ANI).</title>
        <authorList>
            <person name="Lane C."/>
        </authorList>
    </citation>
    <scope>NUCLEOTIDE SEQUENCE [LARGE SCALE GENOMIC DNA]</scope>
    <source>
        <strain evidence="1 2">2016D-0084</strain>
    </source>
</reference>
<comment type="caution">
    <text evidence="1">The sequence shown here is derived from an EMBL/GenBank/DDBJ whole genome shotgun (WGS) entry which is preliminary data.</text>
</comment>
<sequence length="327" mass="38565">MSIDDKKFDINLKFYFFMKYLVKINFSDTQMIKILYDISKNENSLHKLKQYINLNTKNGLNQWNYLEQIIYEIRNNIDFDIFIFSLKIYSIKNLLLELAKIKQISNAELLLKLDPLSLEYDKITIYNPYSTRVNGALLALTFFNHIDNNQFFHDDMNKEYFLSICHLSQELKKHGLEPNQIFMLIFNESINQSIISYSGNNYENRILQKLQSIGINQETIAKKHDENDSSTEFDFFFNFNGKSYGIGAKRTLRERYKQFIKTSQMSKIDVMIEITLGLDLSEEKAKAIRNHGVYLIVSDEIYKQNEYLQNMKGISSSQLTLELLQNL</sequence>
<name>A0A5C7DSD6_9BACT</name>
<dbReference type="AlphaFoldDB" id="A0A5C7DSD6"/>
<dbReference type="Gene3D" id="3.40.91.80">
    <property type="match status" value="1"/>
</dbReference>
<organism evidence="1 2">
    <name type="scientific">Campylobacter volucris</name>
    <dbReference type="NCBI Taxonomy" id="1031542"/>
    <lineage>
        <taxon>Bacteria</taxon>
        <taxon>Pseudomonadati</taxon>
        <taxon>Campylobacterota</taxon>
        <taxon>Epsilonproteobacteria</taxon>
        <taxon>Campylobacterales</taxon>
        <taxon>Campylobacteraceae</taxon>
        <taxon>Campylobacter</taxon>
    </lineage>
</organism>
<gene>
    <name evidence="1" type="ORF">FPD38_07430</name>
</gene>
<accession>A0A5C7DSD6</accession>
<evidence type="ECO:0000313" key="2">
    <source>
        <dbReference type="Proteomes" id="UP000321629"/>
    </source>
</evidence>